<feature type="region of interest" description="Disordered" evidence="1">
    <location>
        <begin position="137"/>
        <end position="207"/>
    </location>
</feature>
<comment type="caution">
    <text evidence="3">The sequence shown here is derived from an EMBL/GenBank/DDBJ whole genome shotgun (WGS) entry which is preliminary data.</text>
</comment>
<keyword evidence="2" id="KW-0812">Transmembrane</keyword>
<sequence length="389" mass="42035">MAPPLAGRPPFATDLPDSIYETPAPQRRIRQPAPPNPNDRTSAYDMYDNYLNDPAKNRQSGAGALGLGLLNGSLDDDDSDDEQPSPKQHQASPQASSKHAMLAAATGVGHQPPPPQYIAAPRPGYAAPISALNLARPEPVANPTMPAIRQPPASQNPFNPQPGTPALPNPFTPQPRYPMPLQNPFNPPRPNYSSPSPMPVSSTPHPLQPPVTPITPVFARPAKGIKFDEEPIMRSKTEDTFLPSRGQKGDDFWRRFSMVVHEQEKPTAQKKSLWLRKTQSLTNRMSWWVWIVGMLLVIIAGGAVALGWYISHNDTSQNQPGTLGGNAGATAGPATISKPPATAGASLHVSPTNTVARRAPDPIPTAAPKPRNIEIGSHASRKRHLNRRH</sequence>
<dbReference type="HOGENOM" id="CLU_025949_0_0_1"/>
<feature type="transmembrane region" description="Helical" evidence="2">
    <location>
        <begin position="287"/>
        <end position="310"/>
    </location>
</feature>
<accession>V2XTC0</accession>
<feature type="compositionally biased region" description="Pro residues" evidence="1">
    <location>
        <begin position="159"/>
        <end position="178"/>
    </location>
</feature>
<feature type="region of interest" description="Disordered" evidence="1">
    <location>
        <begin position="1"/>
        <end position="121"/>
    </location>
</feature>
<reference evidence="3 4" key="1">
    <citation type="journal article" date="2014" name="BMC Genomics">
        <title>Genome and secretome analysis of the hemibiotrophic fungal pathogen, Moniliophthora roreri, which causes frosty pod rot disease of cacao: mechanisms of the biotrophic and necrotrophic phases.</title>
        <authorList>
            <person name="Meinhardt L.W."/>
            <person name="Costa G.G.L."/>
            <person name="Thomazella D.P.T."/>
            <person name="Teixeira P.J.P.L."/>
            <person name="Carazzolle M.F."/>
            <person name="Schuster S.C."/>
            <person name="Carlson J.E."/>
            <person name="Guiltinan M.J."/>
            <person name="Mieczkowski P."/>
            <person name="Farmer A."/>
            <person name="Ramaraj T."/>
            <person name="Crozier J."/>
            <person name="Davis R.E."/>
            <person name="Shao J."/>
            <person name="Melnick R.L."/>
            <person name="Pereira G.A.G."/>
            <person name="Bailey B.A."/>
        </authorList>
    </citation>
    <scope>NUCLEOTIDE SEQUENCE [LARGE SCALE GENOMIC DNA]</scope>
    <source>
        <strain evidence="3 4">MCA 2997</strain>
    </source>
</reference>
<feature type="compositionally biased region" description="Low complexity" evidence="1">
    <location>
        <begin position="191"/>
        <end position="205"/>
    </location>
</feature>
<evidence type="ECO:0000313" key="3">
    <source>
        <dbReference type="EMBL" id="ESK95775.1"/>
    </source>
</evidence>
<dbReference type="KEGG" id="mrr:Moror_12387"/>
<keyword evidence="2" id="KW-1133">Transmembrane helix</keyword>
<feature type="region of interest" description="Disordered" evidence="1">
    <location>
        <begin position="320"/>
        <end position="389"/>
    </location>
</feature>
<evidence type="ECO:0000313" key="4">
    <source>
        <dbReference type="Proteomes" id="UP000017559"/>
    </source>
</evidence>
<dbReference type="Proteomes" id="UP000017559">
    <property type="component" value="Unassembled WGS sequence"/>
</dbReference>
<keyword evidence="4" id="KW-1185">Reference proteome</keyword>
<keyword evidence="2" id="KW-0472">Membrane</keyword>
<gene>
    <name evidence="3" type="ORF">Moror_12387</name>
</gene>
<name>V2XTC0_MONRO</name>
<protein>
    <submittedName>
        <fullName evidence="3">Uncharacterized protein</fullName>
    </submittedName>
</protein>
<dbReference type="STRING" id="1381753.V2XTC0"/>
<evidence type="ECO:0000256" key="2">
    <source>
        <dbReference type="SAM" id="Phobius"/>
    </source>
</evidence>
<feature type="compositionally biased region" description="Basic residues" evidence="1">
    <location>
        <begin position="379"/>
        <end position="389"/>
    </location>
</feature>
<feature type="compositionally biased region" description="Polar residues" evidence="1">
    <location>
        <begin position="85"/>
        <end position="97"/>
    </location>
</feature>
<evidence type="ECO:0000256" key="1">
    <source>
        <dbReference type="SAM" id="MobiDB-lite"/>
    </source>
</evidence>
<feature type="compositionally biased region" description="Acidic residues" evidence="1">
    <location>
        <begin position="74"/>
        <end position="83"/>
    </location>
</feature>
<proteinExistence type="predicted"/>
<dbReference type="OrthoDB" id="3261666at2759"/>
<dbReference type="PRINTS" id="PR01217">
    <property type="entry name" value="PRICHEXTENSN"/>
</dbReference>
<dbReference type="EMBL" id="AWSO01000061">
    <property type="protein sequence ID" value="ESK95775.1"/>
    <property type="molecule type" value="Genomic_DNA"/>
</dbReference>
<dbReference type="AlphaFoldDB" id="V2XTC0"/>
<organism evidence="3 4">
    <name type="scientific">Moniliophthora roreri (strain MCA 2997)</name>
    <name type="common">Cocoa frosty pod rot fungus</name>
    <name type="synonym">Crinipellis roreri</name>
    <dbReference type="NCBI Taxonomy" id="1381753"/>
    <lineage>
        <taxon>Eukaryota</taxon>
        <taxon>Fungi</taxon>
        <taxon>Dikarya</taxon>
        <taxon>Basidiomycota</taxon>
        <taxon>Agaricomycotina</taxon>
        <taxon>Agaricomycetes</taxon>
        <taxon>Agaricomycetidae</taxon>
        <taxon>Agaricales</taxon>
        <taxon>Marasmiineae</taxon>
        <taxon>Marasmiaceae</taxon>
        <taxon>Moniliophthora</taxon>
    </lineage>
</organism>